<feature type="region of interest" description="Disordered" evidence="2">
    <location>
        <begin position="120"/>
        <end position="141"/>
    </location>
</feature>
<organism evidence="4 5">
    <name type="scientific">Caenorhabditis angaria</name>
    <dbReference type="NCBI Taxonomy" id="860376"/>
    <lineage>
        <taxon>Eukaryota</taxon>
        <taxon>Metazoa</taxon>
        <taxon>Ecdysozoa</taxon>
        <taxon>Nematoda</taxon>
        <taxon>Chromadorea</taxon>
        <taxon>Rhabditida</taxon>
        <taxon>Rhabditina</taxon>
        <taxon>Rhabditomorpha</taxon>
        <taxon>Rhabditoidea</taxon>
        <taxon>Rhabditidae</taxon>
        <taxon>Peloderinae</taxon>
        <taxon>Caenorhabditis</taxon>
    </lineage>
</organism>
<comment type="similarity">
    <text evidence="1">Belongs to the arthropod CHH/MIH/GIH/VIH hormone family.</text>
</comment>
<evidence type="ECO:0000313" key="4">
    <source>
        <dbReference type="EMBL" id="CAI5455902.1"/>
    </source>
</evidence>
<feature type="chain" id="PRO_5040355757" evidence="3">
    <location>
        <begin position="18"/>
        <end position="141"/>
    </location>
</feature>
<dbReference type="Proteomes" id="UP001152747">
    <property type="component" value="Unassembled WGS sequence"/>
</dbReference>
<evidence type="ECO:0000256" key="2">
    <source>
        <dbReference type="SAM" id="MobiDB-lite"/>
    </source>
</evidence>
<dbReference type="OrthoDB" id="6365952at2759"/>
<protein>
    <submittedName>
        <fullName evidence="4">Uncharacterized protein</fullName>
    </submittedName>
</protein>
<comment type="caution">
    <text evidence="4">The sequence shown here is derived from an EMBL/GenBank/DDBJ whole genome shotgun (WGS) entry which is preliminary data.</text>
</comment>
<keyword evidence="3" id="KW-0732">Signal</keyword>
<sequence length="141" mass="16292">MFLQSAIILLIINQSAQFSLDQLIQYSKVPSSFEMVDEMHKRGNEMEQTETQNEPPMFRIRREKEEGEEKRKVQTIMNRICLMCHELKSHIAPNTRVECHSNCFQNSVFHSCMKLFSGVPPKTARSEPTAPVPLYSETAET</sequence>
<dbReference type="PANTHER" id="PTHR35981">
    <property type="entry name" value="ION TRANSPORT PEPTIDE, ISOFORM C"/>
    <property type="match status" value="1"/>
</dbReference>
<dbReference type="GO" id="GO:0007623">
    <property type="term" value="P:circadian rhythm"/>
    <property type="evidence" value="ECO:0007669"/>
    <property type="project" value="TreeGrafter"/>
</dbReference>
<dbReference type="AlphaFoldDB" id="A0A9P1J3A1"/>
<evidence type="ECO:0000313" key="5">
    <source>
        <dbReference type="Proteomes" id="UP001152747"/>
    </source>
</evidence>
<feature type="signal peptide" evidence="3">
    <location>
        <begin position="1"/>
        <end position="17"/>
    </location>
</feature>
<reference evidence="4" key="1">
    <citation type="submission" date="2022-11" db="EMBL/GenBank/DDBJ databases">
        <authorList>
            <person name="Kikuchi T."/>
        </authorList>
    </citation>
    <scope>NUCLEOTIDE SEQUENCE</scope>
    <source>
        <strain evidence="4">PS1010</strain>
    </source>
</reference>
<dbReference type="SUPFAM" id="SSF81778">
    <property type="entry name" value="Crustacean CHH/MIH/GIH neurohormone"/>
    <property type="match status" value="1"/>
</dbReference>
<dbReference type="PANTHER" id="PTHR35981:SF2">
    <property type="entry name" value="ION TRANSPORT PEPTIDE, ISOFORM C"/>
    <property type="match status" value="1"/>
</dbReference>
<name>A0A9P1J3A1_9PELO</name>
<accession>A0A9P1J3A1</accession>
<dbReference type="EMBL" id="CANHGI010000006">
    <property type="protein sequence ID" value="CAI5455902.1"/>
    <property type="molecule type" value="Genomic_DNA"/>
</dbReference>
<evidence type="ECO:0000256" key="3">
    <source>
        <dbReference type="SAM" id="SignalP"/>
    </source>
</evidence>
<evidence type="ECO:0000256" key="1">
    <source>
        <dbReference type="ARBA" id="ARBA00005447"/>
    </source>
</evidence>
<gene>
    <name evidence="4" type="ORF">CAMP_LOCUS18539</name>
</gene>
<dbReference type="Pfam" id="PF01147">
    <property type="entry name" value="Crust_neurohorm"/>
    <property type="match status" value="1"/>
</dbReference>
<keyword evidence="5" id="KW-1185">Reference proteome</keyword>
<dbReference type="Gene3D" id="1.10.2010.10">
    <property type="entry name" value="Crustacean CHH/MIH/GIH neurohormone"/>
    <property type="match status" value="1"/>
</dbReference>
<proteinExistence type="inferred from homology"/>
<dbReference type="InterPro" id="IPR031098">
    <property type="entry name" value="Crust_neurohorm"/>
</dbReference>
<dbReference type="InterPro" id="IPR035957">
    <property type="entry name" value="Crust_neurohorm_sf"/>
</dbReference>